<evidence type="ECO:0000313" key="2">
    <source>
        <dbReference type="EMBL" id="SUZ74580.1"/>
    </source>
</evidence>
<evidence type="ECO:0000256" key="1">
    <source>
        <dbReference type="SAM" id="MobiDB-lite"/>
    </source>
</evidence>
<dbReference type="EMBL" id="UINC01001216">
    <property type="protein sequence ID" value="SUZ74580.1"/>
    <property type="molecule type" value="Genomic_DNA"/>
</dbReference>
<feature type="region of interest" description="Disordered" evidence="1">
    <location>
        <begin position="8"/>
        <end position="31"/>
    </location>
</feature>
<dbReference type="AlphaFoldDB" id="A0A381Q6A6"/>
<evidence type="ECO:0008006" key="3">
    <source>
        <dbReference type="Google" id="ProtNLM"/>
    </source>
</evidence>
<proteinExistence type="predicted"/>
<dbReference type="Pfam" id="PF14559">
    <property type="entry name" value="TPR_19"/>
    <property type="match status" value="1"/>
</dbReference>
<sequence length="134" mass="14816">MFLFGCAANAPTPSENQSTNTPRRGSLFEPANTPSADLISNARDMIIAGDIVDAIVLLERALRLDPQNGHTWLVLAEAELRRMGFIRAEQFARKAVLFLSTMDQVQAWRTIANALDGRGDAQAARSIRELHNIR</sequence>
<gene>
    <name evidence="2" type="ORF">METZ01_LOCUS27434</name>
</gene>
<name>A0A381Q6A6_9ZZZZ</name>
<reference evidence="2" key="1">
    <citation type="submission" date="2018-05" db="EMBL/GenBank/DDBJ databases">
        <authorList>
            <person name="Lanie J.A."/>
            <person name="Ng W.-L."/>
            <person name="Kazmierczak K.M."/>
            <person name="Andrzejewski T.M."/>
            <person name="Davidsen T.M."/>
            <person name="Wayne K.J."/>
            <person name="Tettelin H."/>
            <person name="Glass J.I."/>
            <person name="Rusch D."/>
            <person name="Podicherti R."/>
            <person name="Tsui H.-C.T."/>
            <person name="Winkler M.E."/>
        </authorList>
    </citation>
    <scope>NUCLEOTIDE SEQUENCE</scope>
</reference>
<feature type="compositionally biased region" description="Polar residues" evidence="1">
    <location>
        <begin position="11"/>
        <end position="23"/>
    </location>
</feature>
<dbReference type="SUPFAM" id="SSF48452">
    <property type="entry name" value="TPR-like"/>
    <property type="match status" value="1"/>
</dbReference>
<organism evidence="2">
    <name type="scientific">marine metagenome</name>
    <dbReference type="NCBI Taxonomy" id="408172"/>
    <lineage>
        <taxon>unclassified sequences</taxon>
        <taxon>metagenomes</taxon>
        <taxon>ecological metagenomes</taxon>
    </lineage>
</organism>
<dbReference type="InterPro" id="IPR011990">
    <property type="entry name" value="TPR-like_helical_dom_sf"/>
</dbReference>
<protein>
    <recommendedName>
        <fullName evidence="3">Tetratricopeptide repeat protein</fullName>
    </recommendedName>
</protein>
<dbReference type="Gene3D" id="1.25.40.10">
    <property type="entry name" value="Tetratricopeptide repeat domain"/>
    <property type="match status" value="1"/>
</dbReference>
<accession>A0A381Q6A6</accession>